<dbReference type="PANTHER" id="PTHR45676">
    <property type="entry name" value="RING-H2 FINGER PROTEIN ATL51-RELATED"/>
    <property type="match status" value="1"/>
</dbReference>
<feature type="region of interest" description="Disordered" evidence="2">
    <location>
        <begin position="148"/>
        <end position="180"/>
    </location>
</feature>
<accession>A0ABR2VGP0</accession>
<dbReference type="SMART" id="SM00184">
    <property type="entry name" value="RING"/>
    <property type="match status" value="1"/>
</dbReference>
<dbReference type="EMBL" id="JARVKF010000009">
    <property type="protein sequence ID" value="KAK9425971.1"/>
    <property type="molecule type" value="Genomic_DNA"/>
</dbReference>
<organism evidence="5 6">
    <name type="scientific">Seiridium unicorne</name>
    <dbReference type="NCBI Taxonomy" id="138068"/>
    <lineage>
        <taxon>Eukaryota</taxon>
        <taxon>Fungi</taxon>
        <taxon>Dikarya</taxon>
        <taxon>Ascomycota</taxon>
        <taxon>Pezizomycotina</taxon>
        <taxon>Sordariomycetes</taxon>
        <taxon>Xylariomycetidae</taxon>
        <taxon>Amphisphaeriales</taxon>
        <taxon>Sporocadaceae</taxon>
        <taxon>Seiridium</taxon>
    </lineage>
</organism>
<feature type="domain" description="RING-type" evidence="4">
    <location>
        <begin position="190"/>
        <end position="214"/>
    </location>
</feature>
<evidence type="ECO:0000256" key="2">
    <source>
        <dbReference type="SAM" id="MobiDB-lite"/>
    </source>
</evidence>
<evidence type="ECO:0000256" key="3">
    <source>
        <dbReference type="SAM" id="Phobius"/>
    </source>
</evidence>
<dbReference type="PROSITE" id="PS50089">
    <property type="entry name" value="ZF_RING_2"/>
    <property type="match status" value="1"/>
</dbReference>
<dbReference type="InterPro" id="IPR001841">
    <property type="entry name" value="Znf_RING"/>
</dbReference>
<gene>
    <name evidence="5" type="ORF">SUNI508_12772</name>
</gene>
<name>A0ABR2VGP0_9PEZI</name>
<proteinExistence type="predicted"/>
<dbReference type="SUPFAM" id="SSF57850">
    <property type="entry name" value="RING/U-box"/>
    <property type="match status" value="1"/>
</dbReference>
<sequence>MHQLASVGFDDSHIQRRAWQGSSATRSDEHASEGPVNYPWENIVIACFSAFGLLLLLAIFFRTRLSRLCQGAFKKREKQRPSLPKSLQRAITELAAVTDYRGHRSEQRDCDERECPICLASLYSGPEELEAITGLHLGLEANTQLISAKAQPTGSGNASSIVSGSSDSKKRAKPWQPQPIDDNVVKTKRCQHMFHGRCLASWFLRKRYDCPVCRRIYYQPVENSLSHREEVPYQSSMPIMPFF</sequence>
<dbReference type="InterPro" id="IPR013083">
    <property type="entry name" value="Znf_RING/FYVE/PHD"/>
</dbReference>
<evidence type="ECO:0000256" key="1">
    <source>
        <dbReference type="PROSITE-ProRule" id="PRU00175"/>
    </source>
</evidence>
<keyword evidence="1" id="KW-0863">Zinc-finger</keyword>
<feature type="transmembrane region" description="Helical" evidence="3">
    <location>
        <begin position="43"/>
        <end position="61"/>
    </location>
</feature>
<comment type="caution">
    <text evidence="5">The sequence shown here is derived from an EMBL/GenBank/DDBJ whole genome shotgun (WGS) entry which is preliminary data.</text>
</comment>
<keyword evidence="3" id="KW-0472">Membrane</keyword>
<feature type="compositionally biased region" description="Low complexity" evidence="2">
    <location>
        <begin position="154"/>
        <end position="166"/>
    </location>
</feature>
<dbReference type="Pfam" id="PF13639">
    <property type="entry name" value="zf-RING_2"/>
    <property type="match status" value="1"/>
</dbReference>
<dbReference type="Gene3D" id="3.30.40.10">
    <property type="entry name" value="Zinc/RING finger domain, C3HC4 (zinc finger)"/>
    <property type="match status" value="1"/>
</dbReference>
<keyword evidence="3" id="KW-1133">Transmembrane helix</keyword>
<evidence type="ECO:0000313" key="5">
    <source>
        <dbReference type="EMBL" id="KAK9425971.1"/>
    </source>
</evidence>
<keyword evidence="6" id="KW-1185">Reference proteome</keyword>
<keyword evidence="1" id="KW-0479">Metal-binding</keyword>
<protein>
    <recommendedName>
        <fullName evidence="4">RING-type domain-containing protein</fullName>
    </recommendedName>
</protein>
<keyword evidence="3" id="KW-0812">Transmembrane</keyword>
<dbReference type="Proteomes" id="UP001408356">
    <property type="component" value="Unassembled WGS sequence"/>
</dbReference>
<keyword evidence="1" id="KW-0862">Zinc</keyword>
<reference evidence="5 6" key="1">
    <citation type="journal article" date="2024" name="J. Plant Pathol.">
        <title>Sequence and assembly of the genome of Seiridium unicorne, isolate CBS 538.82, causal agent of cypress canker disease.</title>
        <authorList>
            <person name="Scali E."/>
            <person name="Rocca G.D."/>
            <person name="Danti R."/>
            <person name="Garbelotto M."/>
            <person name="Barberini S."/>
            <person name="Baroncelli R."/>
            <person name="Emiliani G."/>
        </authorList>
    </citation>
    <scope>NUCLEOTIDE SEQUENCE [LARGE SCALE GENOMIC DNA]</scope>
    <source>
        <strain evidence="5 6">BM-138-508</strain>
    </source>
</reference>
<evidence type="ECO:0000259" key="4">
    <source>
        <dbReference type="PROSITE" id="PS50089"/>
    </source>
</evidence>
<dbReference type="PANTHER" id="PTHR45676:SF41">
    <property type="entry name" value="RING-H2 FINGER PROTEIN ATL66"/>
    <property type="match status" value="1"/>
</dbReference>
<evidence type="ECO:0000313" key="6">
    <source>
        <dbReference type="Proteomes" id="UP001408356"/>
    </source>
</evidence>